<gene>
    <name evidence="1" type="ORF">A6X21_21185</name>
</gene>
<dbReference type="RefSeq" id="WP_068847548.1">
    <property type="nucleotide sequence ID" value="NZ_LYDR01000064.1"/>
</dbReference>
<dbReference type="STRING" id="1841610.A6X21_21185"/>
<reference evidence="1 2" key="1">
    <citation type="submission" date="2016-05" db="EMBL/GenBank/DDBJ databases">
        <title>Genomic and physiological characterization of Planctopirus sp. isolated from fresh water lake.</title>
        <authorList>
            <person name="Subhash Y."/>
            <person name="Ramana C."/>
        </authorList>
    </citation>
    <scope>NUCLEOTIDE SEQUENCE [LARGE SCALE GENOMIC DNA]</scope>
    <source>
        <strain evidence="1 2">JC280</strain>
    </source>
</reference>
<evidence type="ECO:0000313" key="1">
    <source>
        <dbReference type="EMBL" id="ODA32353.1"/>
    </source>
</evidence>
<organism evidence="1 2">
    <name type="scientific">Planctopirus hydrillae</name>
    <dbReference type="NCBI Taxonomy" id="1841610"/>
    <lineage>
        <taxon>Bacteria</taxon>
        <taxon>Pseudomonadati</taxon>
        <taxon>Planctomycetota</taxon>
        <taxon>Planctomycetia</taxon>
        <taxon>Planctomycetales</taxon>
        <taxon>Planctomycetaceae</taxon>
        <taxon>Planctopirus</taxon>
    </lineage>
</organism>
<dbReference type="AlphaFoldDB" id="A0A1C3EGK1"/>
<protein>
    <submittedName>
        <fullName evidence="1">Uncharacterized protein</fullName>
    </submittedName>
</protein>
<dbReference type="OrthoDB" id="292104at2"/>
<name>A0A1C3EGK1_9PLAN</name>
<evidence type="ECO:0000313" key="2">
    <source>
        <dbReference type="Proteomes" id="UP000094828"/>
    </source>
</evidence>
<proteinExistence type="predicted"/>
<sequence length="84" mass="9723">MRHARELSFPELQQLVTAIQELLYRDEDEAGMPFWNPERTWEGADICEELGQLMTHYELVPLDSDTNLPLLKGDIPDDTIGHRT</sequence>
<accession>A0A1C3EGK1</accession>
<dbReference type="EMBL" id="LYDR01000064">
    <property type="protein sequence ID" value="ODA32353.1"/>
    <property type="molecule type" value="Genomic_DNA"/>
</dbReference>
<keyword evidence="2" id="KW-1185">Reference proteome</keyword>
<comment type="caution">
    <text evidence="1">The sequence shown here is derived from an EMBL/GenBank/DDBJ whole genome shotgun (WGS) entry which is preliminary data.</text>
</comment>
<dbReference type="Proteomes" id="UP000094828">
    <property type="component" value="Unassembled WGS sequence"/>
</dbReference>